<evidence type="ECO:0000256" key="2">
    <source>
        <dbReference type="ARBA" id="ARBA00023002"/>
    </source>
</evidence>
<dbReference type="PRINTS" id="PR00081">
    <property type="entry name" value="GDHRDH"/>
</dbReference>
<dbReference type="InterPro" id="IPR036291">
    <property type="entry name" value="NAD(P)-bd_dom_sf"/>
</dbReference>
<protein>
    <submittedName>
        <fullName evidence="5">NAD(P)-dependent dehydrogenase (Short-subunit alcohol dehydrogenase family)</fullName>
    </submittedName>
</protein>
<proteinExistence type="inferred from homology"/>
<sequence length="266" mass="28131">MSDAEILPPDHPLPPLSAGSPEGKPLAGRIALVTGAGHGIGRAVAPLLARAGAHVVAVSRPQSKAALEELDDEITEATGEGATLVPLDIKDYGGIDNLGAGLYERFGKLDILVSNAGLLGPLSPVGHYTPKEWDDVVAVNFTANYRLIRSMDPLLRLSDAGRALFVTSGATQKNRAYWAGYAATKAALEKLVLTYAEEVAEKPMAVNLIDPGATATHMRRAAFPGEDPATLPSPADVARLYLAMVRPEFTQSGTRLRYRDWAAQAG</sequence>
<dbReference type="InParanoid" id="A0A4V6NQT3"/>
<dbReference type="FunCoup" id="A0A4V6NQT3">
    <property type="interactions" value="79"/>
</dbReference>
<evidence type="ECO:0000313" key="5">
    <source>
        <dbReference type="EMBL" id="TCP33866.1"/>
    </source>
</evidence>
<gene>
    <name evidence="5" type="ORF">EV659_10624</name>
</gene>
<keyword evidence="2" id="KW-0560">Oxidoreductase</keyword>
<reference evidence="5 6" key="1">
    <citation type="submission" date="2019-03" db="EMBL/GenBank/DDBJ databases">
        <title>Genomic Encyclopedia of Type Strains, Phase IV (KMG-IV): sequencing the most valuable type-strain genomes for metagenomic binning, comparative biology and taxonomic classification.</title>
        <authorList>
            <person name="Goeker M."/>
        </authorList>
    </citation>
    <scope>NUCLEOTIDE SEQUENCE [LARGE SCALE GENOMIC DNA]</scope>
    <source>
        <strain evidence="5 6">DSM 2132</strain>
    </source>
</reference>
<evidence type="ECO:0000256" key="1">
    <source>
        <dbReference type="ARBA" id="ARBA00006484"/>
    </source>
</evidence>
<dbReference type="Pfam" id="PF00106">
    <property type="entry name" value="adh_short"/>
    <property type="match status" value="1"/>
</dbReference>
<dbReference type="RefSeq" id="WP_132708534.1">
    <property type="nucleotide sequence ID" value="NZ_JACIGF010000006.1"/>
</dbReference>
<dbReference type="EMBL" id="SLXO01000006">
    <property type="protein sequence ID" value="TCP33866.1"/>
    <property type="molecule type" value="Genomic_DNA"/>
</dbReference>
<feature type="region of interest" description="Disordered" evidence="4">
    <location>
        <begin position="1"/>
        <end position="22"/>
    </location>
</feature>
<comment type="similarity">
    <text evidence="1 3">Belongs to the short-chain dehydrogenases/reductases (SDR) family.</text>
</comment>
<dbReference type="SUPFAM" id="SSF51735">
    <property type="entry name" value="NAD(P)-binding Rossmann-fold domains"/>
    <property type="match status" value="1"/>
</dbReference>
<evidence type="ECO:0000313" key="6">
    <source>
        <dbReference type="Proteomes" id="UP000295399"/>
    </source>
</evidence>
<dbReference type="GO" id="GO:0016020">
    <property type="term" value="C:membrane"/>
    <property type="evidence" value="ECO:0007669"/>
    <property type="project" value="TreeGrafter"/>
</dbReference>
<dbReference type="PANTHER" id="PTHR44196">
    <property type="entry name" value="DEHYDROGENASE/REDUCTASE SDR FAMILY MEMBER 7B"/>
    <property type="match status" value="1"/>
</dbReference>
<evidence type="ECO:0000256" key="4">
    <source>
        <dbReference type="SAM" id="MobiDB-lite"/>
    </source>
</evidence>
<name>A0A4V6NQT3_RHOSA</name>
<dbReference type="Gene3D" id="3.40.50.720">
    <property type="entry name" value="NAD(P)-binding Rossmann-like Domain"/>
    <property type="match status" value="1"/>
</dbReference>
<dbReference type="InterPro" id="IPR002347">
    <property type="entry name" value="SDR_fam"/>
</dbReference>
<dbReference type="Proteomes" id="UP000295399">
    <property type="component" value="Unassembled WGS sequence"/>
</dbReference>
<dbReference type="PANTHER" id="PTHR44196:SF1">
    <property type="entry name" value="DEHYDROGENASE_REDUCTASE SDR FAMILY MEMBER 7B"/>
    <property type="match status" value="1"/>
</dbReference>
<keyword evidence="6" id="KW-1185">Reference proteome</keyword>
<dbReference type="OrthoDB" id="9790785at2"/>
<dbReference type="PRINTS" id="PR00080">
    <property type="entry name" value="SDRFAMILY"/>
</dbReference>
<organism evidence="5 6">
    <name type="scientific">Rhodothalassium salexigens DSM 2132</name>
    <dbReference type="NCBI Taxonomy" id="1188247"/>
    <lineage>
        <taxon>Bacteria</taxon>
        <taxon>Pseudomonadati</taxon>
        <taxon>Pseudomonadota</taxon>
        <taxon>Alphaproteobacteria</taxon>
        <taxon>Rhodothalassiales</taxon>
        <taxon>Rhodothalassiaceae</taxon>
        <taxon>Rhodothalassium</taxon>
    </lineage>
</organism>
<dbReference type="GO" id="GO:0016491">
    <property type="term" value="F:oxidoreductase activity"/>
    <property type="evidence" value="ECO:0007669"/>
    <property type="project" value="UniProtKB-KW"/>
</dbReference>
<accession>A0A4V6NQT3</accession>
<evidence type="ECO:0000256" key="3">
    <source>
        <dbReference type="RuleBase" id="RU000363"/>
    </source>
</evidence>
<dbReference type="AlphaFoldDB" id="A0A4V6NQT3"/>
<comment type="caution">
    <text evidence="5">The sequence shown here is derived from an EMBL/GenBank/DDBJ whole genome shotgun (WGS) entry which is preliminary data.</text>
</comment>